<dbReference type="EMBL" id="CM045758">
    <property type="protein sequence ID" value="KAI8031226.1"/>
    <property type="molecule type" value="Genomic_DNA"/>
</dbReference>
<name>A0ACC0J3Z5_9ERIC</name>
<dbReference type="Proteomes" id="UP001060215">
    <property type="component" value="Chromosome 1"/>
</dbReference>
<sequence length="107" mass="12122">MEKKAVGSPPLPPPPIILPTVKPEKLDTLKRSIISRRGFGSAGRCISLLTNHFKVSVKSLDEIFYQYNVRRASKAEVEEWKDWVTDALNATRAALNATRAVWKRELF</sequence>
<protein>
    <submittedName>
        <fullName evidence="1">Protein argonaute 4A</fullName>
    </submittedName>
</protein>
<evidence type="ECO:0000313" key="2">
    <source>
        <dbReference type="Proteomes" id="UP001060215"/>
    </source>
</evidence>
<evidence type="ECO:0000313" key="1">
    <source>
        <dbReference type="EMBL" id="KAI8031226.1"/>
    </source>
</evidence>
<reference evidence="1 2" key="1">
    <citation type="journal article" date="2022" name="Plant J.">
        <title>Chromosome-level genome of Camellia lanceoleosa provides a valuable resource for understanding genome evolution and self-incompatibility.</title>
        <authorList>
            <person name="Gong W."/>
            <person name="Xiao S."/>
            <person name="Wang L."/>
            <person name="Liao Z."/>
            <person name="Chang Y."/>
            <person name="Mo W."/>
            <person name="Hu G."/>
            <person name="Li W."/>
            <person name="Zhao G."/>
            <person name="Zhu H."/>
            <person name="Hu X."/>
            <person name="Ji K."/>
            <person name="Xiang X."/>
            <person name="Song Q."/>
            <person name="Yuan D."/>
            <person name="Jin S."/>
            <person name="Zhang L."/>
        </authorList>
    </citation>
    <scope>NUCLEOTIDE SEQUENCE [LARGE SCALE GENOMIC DNA]</scope>
    <source>
        <strain evidence="1">SQ_2022a</strain>
    </source>
</reference>
<gene>
    <name evidence="1" type="ORF">LOK49_LG01G04016</name>
</gene>
<proteinExistence type="predicted"/>
<organism evidence="1 2">
    <name type="scientific">Camellia lanceoleosa</name>
    <dbReference type="NCBI Taxonomy" id="1840588"/>
    <lineage>
        <taxon>Eukaryota</taxon>
        <taxon>Viridiplantae</taxon>
        <taxon>Streptophyta</taxon>
        <taxon>Embryophyta</taxon>
        <taxon>Tracheophyta</taxon>
        <taxon>Spermatophyta</taxon>
        <taxon>Magnoliopsida</taxon>
        <taxon>eudicotyledons</taxon>
        <taxon>Gunneridae</taxon>
        <taxon>Pentapetalae</taxon>
        <taxon>asterids</taxon>
        <taxon>Ericales</taxon>
        <taxon>Theaceae</taxon>
        <taxon>Camellia</taxon>
    </lineage>
</organism>
<keyword evidence="2" id="KW-1185">Reference proteome</keyword>
<comment type="caution">
    <text evidence="1">The sequence shown here is derived from an EMBL/GenBank/DDBJ whole genome shotgun (WGS) entry which is preliminary data.</text>
</comment>
<accession>A0ACC0J3Z5</accession>